<feature type="transmembrane region" description="Helical" evidence="6">
    <location>
        <begin position="282"/>
        <end position="306"/>
    </location>
</feature>
<comment type="subcellular location">
    <subcellularLocation>
        <location evidence="1">Cell membrane</location>
        <topology evidence="1">Multi-pass membrane protein</topology>
    </subcellularLocation>
</comment>
<feature type="transmembrane region" description="Helical" evidence="6">
    <location>
        <begin position="373"/>
        <end position="393"/>
    </location>
</feature>
<evidence type="ECO:0000256" key="3">
    <source>
        <dbReference type="ARBA" id="ARBA00022692"/>
    </source>
</evidence>
<keyword evidence="5 6" id="KW-0472">Membrane</keyword>
<keyword evidence="2" id="KW-1003">Cell membrane</keyword>
<accession>A0ABP9UWH3</accession>
<dbReference type="InterPro" id="IPR050833">
    <property type="entry name" value="Poly_Biosynth_Transport"/>
</dbReference>
<evidence type="ECO:0000313" key="8">
    <source>
        <dbReference type="Proteomes" id="UP001476282"/>
    </source>
</evidence>
<evidence type="ECO:0000256" key="4">
    <source>
        <dbReference type="ARBA" id="ARBA00022989"/>
    </source>
</evidence>
<feature type="transmembrane region" description="Helical" evidence="6">
    <location>
        <begin position="346"/>
        <end position="367"/>
    </location>
</feature>
<sequence length="430" mass="47079">MALRQLLMVPILIHAWGVEYYGNWLVLSAIPSFMAMSNLGLGSSAAAKIATRPVAQRTDNAKTFISAIAGISVVFIVLVTIIACWATFKGQELAGIPYGFWILISLLVPNFVKMASQPLQGWWNSIGKAHTGMHLTQILVGVEILLYFTIPIAGGRALAVTVSSAVWALVWALGYYVILKRRKCPLLEVVPVDIVEIKNLMGKGVGYQLSPLWQALLFQGSIVLAKALFGAPGAAVWGSLRIINRIGNQTLELVSQSCGPEFQRNASHDRLAQNRILYSKSLLISLGIAIIIAGSLFAFGGEIFNIWTQGKMVAPKEVWHVLPLSLIPFSVWWISGEYQRALNFPWFLNIVGCIAAGVSLLVAWMWAKVCDASVVAMCVGAVAFDSLMALAIIRSTADKLQVTVSQMTRDVFSVLKRACRRIRPQVQLRQ</sequence>
<reference evidence="7 8" key="1">
    <citation type="submission" date="2024-02" db="EMBL/GenBank/DDBJ databases">
        <title>Haloferula sargassicola NBRC 104335.</title>
        <authorList>
            <person name="Ichikawa N."/>
            <person name="Katano-Makiyama Y."/>
            <person name="Hidaka K."/>
        </authorList>
    </citation>
    <scope>NUCLEOTIDE SEQUENCE [LARGE SCALE GENOMIC DNA]</scope>
    <source>
        <strain evidence="7 8">NBRC 104335</strain>
    </source>
</reference>
<keyword evidence="3 6" id="KW-0812">Transmembrane</keyword>
<feature type="transmembrane region" description="Helical" evidence="6">
    <location>
        <begin position="20"/>
        <end position="42"/>
    </location>
</feature>
<feature type="transmembrane region" description="Helical" evidence="6">
    <location>
        <begin position="158"/>
        <end position="178"/>
    </location>
</feature>
<feature type="transmembrane region" description="Helical" evidence="6">
    <location>
        <begin position="133"/>
        <end position="152"/>
    </location>
</feature>
<feature type="transmembrane region" description="Helical" evidence="6">
    <location>
        <begin position="63"/>
        <end position="88"/>
    </location>
</feature>
<comment type="caution">
    <text evidence="7">The sequence shown here is derived from an EMBL/GenBank/DDBJ whole genome shotgun (WGS) entry which is preliminary data.</text>
</comment>
<evidence type="ECO:0000256" key="5">
    <source>
        <dbReference type="ARBA" id="ARBA00023136"/>
    </source>
</evidence>
<evidence type="ECO:0000313" key="7">
    <source>
        <dbReference type="EMBL" id="GAA5483679.1"/>
    </source>
</evidence>
<proteinExistence type="predicted"/>
<evidence type="ECO:0008006" key="9">
    <source>
        <dbReference type="Google" id="ProtNLM"/>
    </source>
</evidence>
<dbReference type="PANTHER" id="PTHR30250">
    <property type="entry name" value="PST FAMILY PREDICTED COLANIC ACID TRANSPORTER"/>
    <property type="match status" value="1"/>
</dbReference>
<feature type="transmembrane region" description="Helical" evidence="6">
    <location>
        <begin position="318"/>
        <end position="334"/>
    </location>
</feature>
<protein>
    <recommendedName>
        <fullName evidence="9">Polysaccharide biosynthesis protein</fullName>
    </recommendedName>
</protein>
<evidence type="ECO:0000256" key="2">
    <source>
        <dbReference type="ARBA" id="ARBA00022475"/>
    </source>
</evidence>
<evidence type="ECO:0000256" key="1">
    <source>
        <dbReference type="ARBA" id="ARBA00004651"/>
    </source>
</evidence>
<keyword evidence="4 6" id="KW-1133">Transmembrane helix</keyword>
<keyword evidence="8" id="KW-1185">Reference proteome</keyword>
<dbReference type="PANTHER" id="PTHR30250:SF26">
    <property type="entry name" value="PSMA PROTEIN"/>
    <property type="match status" value="1"/>
</dbReference>
<gene>
    <name evidence="7" type="ORF">Hsar01_02913</name>
</gene>
<dbReference type="EMBL" id="BAABRI010000016">
    <property type="protein sequence ID" value="GAA5483679.1"/>
    <property type="molecule type" value="Genomic_DNA"/>
</dbReference>
<evidence type="ECO:0000256" key="6">
    <source>
        <dbReference type="SAM" id="Phobius"/>
    </source>
</evidence>
<feature type="transmembrane region" description="Helical" evidence="6">
    <location>
        <begin position="94"/>
        <end position="112"/>
    </location>
</feature>
<organism evidence="7 8">
    <name type="scientific">Haloferula sargassicola</name>
    <dbReference type="NCBI Taxonomy" id="490096"/>
    <lineage>
        <taxon>Bacteria</taxon>
        <taxon>Pseudomonadati</taxon>
        <taxon>Verrucomicrobiota</taxon>
        <taxon>Verrucomicrobiia</taxon>
        <taxon>Verrucomicrobiales</taxon>
        <taxon>Verrucomicrobiaceae</taxon>
        <taxon>Haloferula</taxon>
    </lineage>
</organism>
<name>A0ABP9UWH3_9BACT</name>
<dbReference type="Proteomes" id="UP001476282">
    <property type="component" value="Unassembled WGS sequence"/>
</dbReference>